<evidence type="ECO:0000259" key="4">
    <source>
        <dbReference type="Pfam" id="PF21789"/>
    </source>
</evidence>
<keyword evidence="6" id="KW-1185">Reference proteome</keyword>
<evidence type="ECO:0000313" key="5">
    <source>
        <dbReference type="EMBL" id="KZS09156.1"/>
    </source>
</evidence>
<dbReference type="STRING" id="35525.A0A164S1M7"/>
<dbReference type="InterPro" id="IPR048365">
    <property type="entry name" value="TNP-like_RNaseH_N"/>
</dbReference>
<dbReference type="InterPro" id="IPR048366">
    <property type="entry name" value="TNP-like_GBD"/>
</dbReference>
<dbReference type="InterPro" id="IPR048367">
    <property type="entry name" value="TNP-like_RNaseH_C"/>
</dbReference>
<dbReference type="PANTHER" id="PTHR33244">
    <property type="entry name" value="INTEGRASE CATALYTIC DOMAIN-CONTAINING PROTEIN-RELATED"/>
    <property type="match status" value="1"/>
</dbReference>
<evidence type="ECO:0000256" key="1">
    <source>
        <dbReference type="SAM" id="MobiDB-lite"/>
    </source>
</evidence>
<evidence type="ECO:0000259" key="2">
    <source>
        <dbReference type="Pfam" id="PF21787"/>
    </source>
</evidence>
<reference evidence="5 6" key="1">
    <citation type="submission" date="2016-03" db="EMBL/GenBank/DDBJ databases">
        <title>EvidentialGene: Evidence-directed Construction of Genes on Genomes.</title>
        <authorList>
            <person name="Gilbert D.G."/>
            <person name="Choi J.-H."/>
            <person name="Mockaitis K."/>
            <person name="Colbourne J."/>
            <person name="Pfrender M."/>
        </authorList>
    </citation>
    <scope>NUCLEOTIDE SEQUENCE [LARGE SCALE GENOMIC DNA]</scope>
    <source>
        <strain evidence="5 6">Xinb3</strain>
        <tissue evidence="5">Complete organism</tissue>
    </source>
</reference>
<feature type="domain" description="Transposable element P transposase-like RNase H" evidence="2">
    <location>
        <begin position="285"/>
        <end position="424"/>
    </location>
</feature>
<name>A0A164S1M7_9CRUS</name>
<dbReference type="Pfam" id="PF21788">
    <property type="entry name" value="TNP-like_GBD"/>
    <property type="match status" value="1"/>
</dbReference>
<feature type="domain" description="Transposable element P transposase-like GTP-binding insertion" evidence="3">
    <location>
        <begin position="456"/>
        <end position="574"/>
    </location>
</feature>
<proteinExistence type="predicted"/>
<accession>A0A164S1M7</accession>
<dbReference type="AlphaFoldDB" id="A0A164S1M7"/>
<evidence type="ECO:0000313" key="6">
    <source>
        <dbReference type="Proteomes" id="UP000076858"/>
    </source>
</evidence>
<protein>
    <recommendedName>
        <fullName evidence="7">Transposable element P transposase</fullName>
    </recommendedName>
</protein>
<feature type="domain" description="Transposable element P transposase-like RNase H C-terminal" evidence="4">
    <location>
        <begin position="721"/>
        <end position="754"/>
    </location>
</feature>
<dbReference type="PANTHER" id="PTHR33244:SF3">
    <property type="entry name" value="PEPTIDASE A2 DOMAIN-CONTAINING PROTEIN"/>
    <property type="match status" value="1"/>
</dbReference>
<sequence>MMAQRCFPLRLFRNSAVSGGGSPAQVVFNRPMRDCLPAHRRSFAAEWQKDADVLKKRARRAKELRTEHFNRRAHPLPPLQVGNAVLIQHPISKCWSTPGVITEVGPNRDYLVKTLAGRVFRRNRRFLRRRVPVMPAAVTPPTVPATPTPAIPGQAVIPAVPGQAVVPCPAPNPAPVNQGEEDPPLRRSARAPKPSSLYPPHTLCLSYIICHFFLQAKLVVKTIICKSRCKAKYGQDIKYEVEWLLECLLIRVKSPSTYEHLRVNNIIPLPCKDTLRKLSSCMATEFGFNEFALECIKKNFKNKPLSERYGSLMWDEMSITQDIHFDKHSFQFKGFTYLYDSSAADVEEGSNFLALNEDWTQKDEAESSWIQPIAVFASKNAASGAQLQKIVIKAMILLEEADARVLSTVCDGSQPNNALWNLFGISGCNSDTSQMKNLITHPTSGSDVFFLRDVPHLFKCIRNHIFNHKVVQAAGKTVKYSDLLNLFLHDEIRGSTGLSVVSKLKPVHLNPNSFQRMSVKLAVQILSNSVADGLRRYRMAEDVALASKFKDSEPLENLVRLLNNSFDVMNARRPSDGINFENWHGPDGRRNVLSQLYKCLDETEMAACGVSSNNNLEEETLLNCSEYCPKHLPKKPEDETKPAKKPSAQVVDFEWGSWVQSACASIDDDLGQELFEEVGGAVYEPFLSKITLNGLRVTIMSTIDIVEFLLSENYKYILTGKLNQDCIERFFGIIRMSGRCGDKPTAPSFLQLFRLLTLYYTSKQVLRGTNCDDEEKSVVLTSYSSCIKNRFNMNNKMMKEKKEYFRDILLKGIVREMALGDPLGTDDPSTSLKNPPSSQIDSLDCDIVYYICGYMVHSYRQKGKRTNSSFCQNCLATVNISQEELPPNFKASQLTEIKKRGKLIFSSHNMFQLICEVEESFLKLAKHDCLFLKDSYEAILLLISDKKLPLIGCQLHQKILMTDVVFQYLTLRFRCSANKKFVSIVEKNRSEAHARMKMKKLRKFTRR</sequence>
<evidence type="ECO:0000259" key="3">
    <source>
        <dbReference type="Pfam" id="PF21788"/>
    </source>
</evidence>
<dbReference type="Pfam" id="PF21789">
    <property type="entry name" value="TNP-like_RNaseH_C"/>
    <property type="match status" value="1"/>
</dbReference>
<comment type="caution">
    <text evidence="5">The sequence shown here is derived from an EMBL/GenBank/DDBJ whole genome shotgun (WGS) entry which is preliminary data.</text>
</comment>
<gene>
    <name evidence="5" type="ORF">APZ42_026636</name>
</gene>
<organism evidence="5 6">
    <name type="scientific">Daphnia magna</name>
    <dbReference type="NCBI Taxonomy" id="35525"/>
    <lineage>
        <taxon>Eukaryota</taxon>
        <taxon>Metazoa</taxon>
        <taxon>Ecdysozoa</taxon>
        <taxon>Arthropoda</taxon>
        <taxon>Crustacea</taxon>
        <taxon>Branchiopoda</taxon>
        <taxon>Diplostraca</taxon>
        <taxon>Cladocera</taxon>
        <taxon>Anomopoda</taxon>
        <taxon>Daphniidae</taxon>
        <taxon>Daphnia</taxon>
    </lineage>
</organism>
<dbReference type="EMBL" id="LRGB01002101">
    <property type="protein sequence ID" value="KZS09156.1"/>
    <property type="molecule type" value="Genomic_DNA"/>
</dbReference>
<dbReference type="OrthoDB" id="6374441at2759"/>
<evidence type="ECO:0008006" key="7">
    <source>
        <dbReference type="Google" id="ProtNLM"/>
    </source>
</evidence>
<dbReference type="Pfam" id="PF21787">
    <property type="entry name" value="TNP-like_RNaseH_N"/>
    <property type="match status" value="1"/>
</dbReference>
<feature type="region of interest" description="Disordered" evidence="1">
    <location>
        <begin position="170"/>
        <end position="193"/>
    </location>
</feature>
<dbReference type="Proteomes" id="UP000076858">
    <property type="component" value="Unassembled WGS sequence"/>
</dbReference>